<evidence type="ECO:0000313" key="1">
    <source>
        <dbReference type="EMBL" id="KYM94865.1"/>
    </source>
</evidence>
<organism evidence="1 2">
    <name type="scientific">Cyphomyrmex costatus</name>
    <dbReference type="NCBI Taxonomy" id="456900"/>
    <lineage>
        <taxon>Eukaryota</taxon>
        <taxon>Metazoa</taxon>
        <taxon>Ecdysozoa</taxon>
        <taxon>Arthropoda</taxon>
        <taxon>Hexapoda</taxon>
        <taxon>Insecta</taxon>
        <taxon>Pterygota</taxon>
        <taxon>Neoptera</taxon>
        <taxon>Endopterygota</taxon>
        <taxon>Hymenoptera</taxon>
        <taxon>Apocrita</taxon>
        <taxon>Aculeata</taxon>
        <taxon>Formicoidea</taxon>
        <taxon>Formicidae</taxon>
        <taxon>Myrmicinae</taxon>
        <taxon>Cyphomyrmex</taxon>
    </lineage>
</organism>
<proteinExistence type="predicted"/>
<gene>
    <name evidence="1" type="ORF">ALC62_14460</name>
</gene>
<sequence length="116" mass="13218">VGVIPNLVKADQLIREGRSVLIAGSAGRHTCRRGRWRRLLRRVKRLVEVRSGCRMMATRVVQVIQRISFLASPPFDRGYYVKQRVPFLKPSIVFATPEDLGRTTMTTTTTMTTMVE</sequence>
<feature type="non-terminal residue" evidence="1">
    <location>
        <position position="1"/>
    </location>
</feature>
<dbReference type="EMBL" id="KQ978344">
    <property type="protein sequence ID" value="KYM94865.1"/>
    <property type="molecule type" value="Genomic_DNA"/>
</dbReference>
<evidence type="ECO:0000313" key="2">
    <source>
        <dbReference type="Proteomes" id="UP000078542"/>
    </source>
</evidence>
<dbReference type="Proteomes" id="UP000078542">
    <property type="component" value="Unassembled WGS sequence"/>
</dbReference>
<reference evidence="1 2" key="1">
    <citation type="submission" date="2016-03" db="EMBL/GenBank/DDBJ databases">
        <title>Cyphomyrmex costatus WGS genome.</title>
        <authorList>
            <person name="Nygaard S."/>
            <person name="Hu H."/>
            <person name="Boomsma J."/>
            <person name="Zhang G."/>
        </authorList>
    </citation>
    <scope>NUCLEOTIDE SEQUENCE [LARGE SCALE GENOMIC DNA]</scope>
    <source>
        <strain evidence="1">MS0001</strain>
        <tissue evidence="1">Whole body</tissue>
    </source>
</reference>
<protein>
    <submittedName>
        <fullName evidence="1">Uncharacterized protein</fullName>
    </submittedName>
</protein>
<keyword evidence="2" id="KW-1185">Reference proteome</keyword>
<dbReference type="AlphaFoldDB" id="A0A195C2P6"/>
<name>A0A195C2P6_9HYME</name>
<accession>A0A195C2P6</accession>